<evidence type="ECO:0000256" key="2">
    <source>
        <dbReference type="ARBA" id="ARBA00023015"/>
    </source>
</evidence>
<dbReference type="AlphaFoldDB" id="A0A0A5GQ67"/>
<gene>
    <name evidence="7" type="ORF">N781_01935</name>
</gene>
<accession>A0A0A5GQ67</accession>
<dbReference type="GO" id="GO:0016987">
    <property type="term" value="F:sigma factor activity"/>
    <property type="evidence" value="ECO:0007669"/>
    <property type="project" value="UniProtKB-KW"/>
</dbReference>
<dbReference type="SUPFAM" id="SSF88946">
    <property type="entry name" value="Sigma2 domain of RNA polymerase sigma factors"/>
    <property type="match status" value="1"/>
</dbReference>
<dbReference type="PANTHER" id="PTHR43133:SF8">
    <property type="entry name" value="RNA POLYMERASE SIGMA FACTOR HI_1459-RELATED"/>
    <property type="match status" value="1"/>
</dbReference>
<comment type="similarity">
    <text evidence="1">Belongs to the sigma-70 factor family. ECF subfamily.</text>
</comment>
<keyword evidence="4" id="KW-0238">DNA-binding</keyword>
<dbReference type="GO" id="GO:0006352">
    <property type="term" value="P:DNA-templated transcription initiation"/>
    <property type="evidence" value="ECO:0007669"/>
    <property type="project" value="InterPro"/>
</dbReference>
<dbReference type="EMBL" id="AVPE01000001">
    <property type="protein sequence ID" value="KGX94099.1"/>
    <property type="molecule type" value="Genomic_DNA"/>
</dbReference>
<comment type="caution">
    <text evidence="7">The sequence shown here is derived from an EMBL/GenBank/DDBJ whole genome shotgun (WGS) entry which is preliminary data.</text>
</comment>
<keyword evidence="5" id="KW-0804">Transcription</keyword>
<keyword evidence="3" id="KW-0731">Sigma factor</keyword>
<dbReference type="InterPro" id="IPR039425">
    <property type="entry name" value="RNA_pol_sigma-70-like"/>
</dbReference>
<dbReference type="InterPro" id="IPR013325">
    <property type="entry name" value="RNA_pol_sigma_r2"/>
</dbReference>
<dbReference type="InterPro" id="IPR013324">
    <property type="entry name" value="RNA_pol_sigma_r3/r4-like"/>
</dbReference>
<dbReference type="PANTHER" id="PTHR43133">
    <property type="entry name" value="RNA POLYMERASE ECF-TYPE SIGMA FACTO"/>
    <property type="match status" value="1"/>
</dbReference>
<evidence type="ECO:0000256" key="5">
    <source>
        <dbReference type="ARBA" id="ARBA00023163"/>
    </source>
</evidence>
<dbReference type="eggNOG" id="COG1595">
    <property type="taxonomic scope" value="Bacteria"/>
</dbReference>
<evidence type="ECO:0000256" key="4">
    <source>
        <dbReference type="ARBA" id="ARBA00023125"/>
    </source>
</evidence>
<evidence type="ECO:0000256" key="1">
    <source>
        <dbReference type="ARBA" id="ARBA00010641"/>
    </source>
</evidence>
<evidence type="ECO:0000256" key="3">
    <source>
        <dbReference type="ARBA" id="ARBA00023082"/>
    </source>
</evidence>
<dbReference type="InterPro" id="IPR014284">
    <property type="entry name" value="RNA_pol_sigma-70_dom"/>
</dbReference>
<evidence type="ECO:0000313" key="8">
    <source>
        <dbReference type="Proteomes" id="UP000030528"/>
    </source>
</evidence>
<dbReference type="InterPro" id="IPR007627">
    <property type="entry name" value="RNA_pol_sigma70_r2"/>
</dbReference>
<reference evidence="7 8" key="1">
    <citation type="submission" date="2013-08" db="EMBL/GenBank/DDBJ databases">
        <authorList>
            <person name="Huang J."/>
            <person name="Wang G."/>
        </authorList>
    </citation>
    <scope>NUCLEOTIDE SEQUENCE [LARGE SCALE GENOMIC DNA]</scope>
    <source>
        <strain evidence="7 8">JSM 076056</strain>
    </source>
</reference>
<dbReference type="SUPFAM" id="SSF88659">
    <property type="entry name" value="Sigma3 and sigma4 domains of RNA polymerase sigma factors"/>
    <property type="match status" value="1"/>
</dbReference>
<dbReference type="Gene3D" id="1.10.1740.10">
    <property type="match status" value="1"/>
</dbReference>
<dbReference type="Proteomes" id="UP000030528">
    <property type="component" value="Unassembled WGS sequence"/>
</dbReference>
<sequence length="169" mass="19867">MIDEMKFDDVVDQHKGMIYHILHRLHIKDTEGDYYQEALIALWQAWNTHDAAKSKLSTHIYYTVHKHLLTLIRTQNRKSSHQKAYIEETKQTLNENEESTLFDPYLQQEIESILTEKQYAWFKGVIMNGQPLQAIAAKENTTLEAVKNWGKAAKKKLRSNREVKGYFSQ</sequence>
<organism evidence="7 8">
    <name type="scientific">Pontibacillus halophilus JSM 076056 = DSM 19796</name>
    <dbReference type="NCBI Taxonomy" id="1385510"/>
    <lineage>
        <taxon>Bacteria</taxon>
        <taxon>Bacillati</taxon>
        <taxon>Bacillota</taxon>
        <taxon>Bacilli</taxon>
        <taxon>Bacillales</taxon>
        <taxon>Bacillaceae</taxon>
        <taxon>Pontibacillus</taxon>
    </lineage>
</organism>
<keyword evidence="2" id="KW-0805">Transcription regulation</keyword>
<dbReference type="NCBIfam" id="TIGR02937">
    <property type="entry name" value="sigma70-ECF"/>
    <property type="match status" value="1"/>
</dbReference>
<feature type="domain" description="RNA polymerase sigma-70 region 2" evidence="6">
    <location>
        <begin position="11"/>
        <end position="77"/>
    </location>
</feature>
<evidence type="ECO:0000259" key="6">
    <source>
        <dbReference type="Pfam" id="PF04542"/>
    </source>
</evidence>
<name>A0A0A5GQ67_9BACI</name>
<keyword evidence="8" id="KW-1185">Reference proteome</keyword>
<dbReference type="STRING" id="1385510.GCA_000425205_00094"/>
<dbReference type="GO" id="GO:0003677">
    <property type="term" value="F:DNA binding"/>
    <property type="evidence" value="ECO:0007669"/>
    <property type="project" value="UniProtKB-KW"/>
</dbReference>
<proteinExistence type="inferred from homology"/>
<dbReference type="Pfam" id="PF04542">
    <property type="entry name" value="Sigma70_r2"/>
    <property type="match status" value="1"/>
</dbReference>
<protein>
    <recommendedName>
        <fullName evidence="6">RNA polymerase sigma-70 region 2 domain-containing protein</fullName>
    </recommendedName>
</protein>
<evidence type="ECO:0000313" key="7">
    <source>
        <dbReference type="EMBL" id="KGX94099.1"/>
    </source>
</evidence>